<protein>
    <submittedName>
        <fullName evidence="1">Uncharacterized protein</fullName>
    </submittedName>
</protein>
<proteinExistence type="predicted"/>
<name>A0A382X3A7_9ZZZZ</name>
<dbReference type="AlphaFoldDB" id="A0A382X3A7"/>
<organism evidence="1">
    <name type="scientific">marine metagenome</name>
    <dbReference type="NCBI Taxonomy" id="408172"/>
    <lineage>
        <taxon>unclassified sequences</taxon>
        <taxon>metagenomes</taxon>
        <taxon>ecological metagenomes</taxon>
    </lineage>
</organism>
<sequence length="83" mass="9014">MSGNGKFVGIRLNESELGLIESKAAETGHSVGITVKYSALEFCRNDLSVEQAILYERISNLEATIQRIRIETEDTVVKAAAAS</sequence>
<reference evidence="1" key="1">
    <citation type="submission" date="2018-05" db="EMBL/GenBank/DDBJ databases">
        <authorList>
            <person name="Lanie J.A."/>
            <person name="Ng W.-L."/>
            <person name="Kazmierczak K.M."/>
            <person name="Andrzejewski T.M."/>
            <person name="Davidsen T.M."/>
            <person name="Wayne K.J."/>
            <person name="Tettelin H."/>
            <person name="Glass J.I."/>
            <person name="Rusch D."/>
            <person name="Podicherti R."/>
            <person name="Tsui H.-C.T."/>
            <person name="Winkler M.E."/>
        </authorList>
    </citation>
    <scope>NUCLEOTIDE SEQUENCE</scope>
</reference>
<gene>
    <name evidence="1" type="ORF">METZ01_LOCUS418183</name>
</gene>
<evidence type="ECO:0000313" key="1">
    <source>
        <dbReference type="EMBL" id="SVD65329.1"/>
    </source>
</evidence>
<dbReference type="EMBL" id="UINC01164466">
    <property type="protein sequence ID" value="SVD65329.1"/>
    <property type="molecule type" value="Genomic_DNA"/>
</dbReference>
<accession>A0A382X3A7</accession>